<feature type="region of interest" description="Disordered" evidence="1">
    <location>
        <begin position="2288"/>
        <end position="2329"/>
    </location>
</feature>
<feature type="compositionally biased region" description="Acidic residues" evidence="1">
    <location>
        <begin position="227"/>
        <end position="243"/>
    </location>
</feature>
<dbReference type="Gene3D" id="3.30.565.10">
    <property type="entry name" value="Histidine kinase-like ATPase, C-terminal domain"/>
    <property type="match status" value="1"/>
</dbReference>
<dbReference type="GO" id="GO:0009793">
    <property type="term" value="P:embryo development ending in seed dormancy"/>
    <property type="evidence" value="ECO:0007669"/>
    <property type="project" value="TreeGrafter"/>
</dbReference>
<dbReference type="GO" id="GO:0048364">
    <property type="term" value="P:root development"/>
    <property type="evidence" value="ECO:0007669"/>
    <property type="project" value="TreeGrafter"/>
</dbReference>
<evidence type="ECO:0000259" key="2">
    <source>
        <dbReference type="Pfam" id="PF13020"/>
    </source>
</evidence>
<evidence type="ECO:0000313" key="5">
    <source>
        <dbReference type="Proteomes" id="UP001177003"/>
    </source>
</evidence>
<dbReference type="PANTHER" id="PTHR32387:SF16">
    <property type="entry name" value="HISTIDINE KINASE_HSP90-LIKE ATPASE SUPERFAMILY"/>
    <property type="match status" value="1"/>
</dbReference>
<dbReference type="GO" id="GO:0005634">
    <property type="term" value="C:nucleus"/>
    <property type="evidence" value="ECO:0007669"/>
    <property type="project" value="TreeGrafter"/>
</dbReference>
<feature type="domain" description="Protein NO VEIN C-terminal" evidence="2">
    <location>
        <begin position="2342"/>
        <end position="2426"/>
    </location>
</feature>
<organism evidence="4 5">
    <name type="scientific">Lactuca saligna</name>
    <name type="common">Willowleaf lettuce</name>
    <dbReference type="NCBI Taxonomy" id="75948"/>
    <lineage>
        <taxon>Eukaryota</taxon>
        <taxon>Viridiplantae</taxon>
        <taxon>Streptophyta</taxon>
        <taxon>Embryophyta</taxon>
        <taxon>Tracheophyta</taxon>
        <taxon>Spermatophyta</taxon>
        <taxon>Magnoliopsida</taxon>
        <taxon>eudicotyledons</taxon>
        <taxon>Gunneridae</taxon>
        <taxon>Pentapetalae</taxon>
        <taxon>asterids</taxon>
        <taxon>campanulids</taxon>
        <taxon>Asterales</taxon>
        <taxon>Asteraceae</taxon>
        <taxon>Cichorioideae</taxon>
        <taxon>Cichorieae</taxon>
        <taxon>Lactucinae</taxon>
        <taxon>Lactuca</taxon>
    </lineage>
</organism>
<dbReference type="SUPFAM" id="SSF55874">
    <property type="entry name" value="ATPase domain of HSP90 chaperone/DNA topoisomerase II/histidine kinase"/>
    <property type="match status" value="1"/>
</dbReference>
<evidence type="ECO:0008006" key="6">
    <source>
        <dbReference type="Google" id="ProtNLM"/>
    </source>
</evidence>
<keyword evidence="5" id="KW-1185">Reference proteome</keyword>
<reference evidence="4" key="1">
    <citation type="submission" date="2023-04" db="EMBL/GenBank/DDBJ databases">
        <authorList>
            <person name="Vijverberg K."/>
            <person name="Xiong W."/>
            <person name="Schranz E."/>
        </authorList>
    </citation>
    <scope>NUCLEOTIDE SEQUENCE</scope>
</reference>
<dbReference type="Proteomes" id="UP001177003">
    <property type="component" value="Chromosome 6"/>
</dbReference>
<evidence type="ECO:0000259" key="3">
    <source>
        <dbReference type="Pfam" id="PF25794"/>
    </source>
</evidence>
<dbReference type="InterPro" id="IPR036890">
    <property type="entry name" value="HATPase_C_sf"/>
</dbReference>
<evidence type="ECO:0000313" key="4">
    <source>
        <dbReference type="EMBL" id="CAI9290489.1"/>
    </source>
</evidence>
<dbReference type="InterPro" id="IPR052957">
    <property type="entry name" value="Auxin_embryo_med"/>
</dbReference>
<dbReference type="InterPro" id="IPR024975">
    <property type="entry name" value="NOV_C"/>
</dbReference>
<accession>A0AA35ZDC3</accession>
<feature type="region of interest" description="Disordered" evidence="1">
    <location>
        <begin position="223"/>
        <end position="255"/>
    </location>
</feature>
<dbReference type="EMBL" id="OX465082">
    <property type="protein sequence ID" value="CAI9290489.1"/>
    <property type="molecule type" value="Genomic_DNA"/>
</dbReference>
<feature type="compositionally biased region" description="Polar residues" evidence="1">
    <location>
        <begin position="244"/>
        <end position="253"/>
    </location>
</feature>
<dbReference type="Pfam" id="PF25794">
    <property type="entry name" value="SACS"/>
    <property type="match status" value="1"/>
</dbReference>
<proteinExistence type="predicted"/>
<dbReference type="Pfam" id="PF13020">
    <property type="entry name" value="NOV_C"/>
    <property type="match status" value="1"/>
</dbReference>
<dbReference type="InterPro" id="IPR058210">
    <property type="entry name" value="SACS/Nov_dom"/>
</dbReference>
<feature type="compositionally biased region" description="Polar residues" evidence="1">
    <location>
        <begin position="2250"/>
        <end position="2261"/>
    </location>
</feature>
<dbReference type="GO" id="GO:0010305">
    <property type="term" value="P:leaf vascular tissue pattern formation"/>
    <property type="evidence" value="ECO:0007669"/>
    <property type="project" value="TreeGrafter"/>
</dbReference>
<feature type="region of interest" description="Disordered" evidence="1">
    <location>
        <begin position="2247"/>
        <end position="2268"/>
    </location>
</feature>
<evidence type="ECO:0000256" key="1">
    <source>
        <dbReference type="SAM" id="MobiDB-lite"/>
    </source>
</evidence>
<protein>
    <recommendedName>
        <fullName evidence="6">Protein NO VEIN C-terminal domain-containing protein</fullName>
    </recommendedName>
</protein>
<dbReference type="NCBIfam" id="NF047352">
    <property type="entry name" value="P_loop_sacsin"/>
    <property type="match status" value="1"/>
</dbReference>
<sequence length="2464" mass="278177">MDRHPRRRNHGGSSRNVNSTSQTVAMIDGAVVKAHSDLLASGETISAWRVSQSALVTLKAVSFESLGFHMQNVPSLYRLMITEAKVNSFIHCFVGVQKITSLHDLETAICESEGISSFEELELGPMLKHPLVMHYFSVGSDVTEIFKITSEQIIGYLNILLHRRKKITVDDLLDYIAKRKNESRENLCVRIQSLGMHIGNIMRGRRSEFTLLKKCSDGLDIESKLDDNDDNNGEATNYEENDNIQDSGNSSFPTEIDRNVLSSQDKKVCNDHGVSFDQGKQGPENNFCTAYVVHRIPKHRMLGIELKQEFQSGDVETGFIDDNAVDGYTWMFIKIWKDTCEKENVNETFGKMIDFYNGPMKPKKKMKALNKVRAPPYVELLNVAIASMKFGLWDRISSTPQANANSSTTAFDVEPAEKGVSGCHADDNALNERTMLFIKICRGACEKENVVESFGKMLDFYHGQMNSKRKTKALNSMASSYPYVGLLNVAIASIKFGLWDHICSTSQANSKEGPSNANLGTCALDGNTDVDPDEKDVVEGSVCIALEDLLKYIKTYFAFPDHDLDNVSSYPKKQLIFLREICKLERSLTQKFSIKDFEILGFGHIFTFLMDHISLLPTTWQNCFVITDKDEKPSVKVFMSQPYLLELLSEAANSLQENETLSTLMVSKLLRMQYPSSGLTLLEDDFTADVLTTMSKNGHNASSNAVLFSSTLSTFWEDKGFSVTHVCTKDTVEVLLRAPMFVDLATWSHWEIKYAPSLGPLVGWLLSEVTTKELLCLLTRDGKVIRIDHSATVDSFFEAFLLGSAFETALKLLSLICLYGGEQNVPLPLLKRYAKNAFEVILDKNDPEKGARFFLDCVGLLPKEFQSFAAELLVSAFRSIIKDAHDVILSECKCKEDHLMIHELGLFLGVVEWLDDYCTCSFESKESSKRFGSKDEVIITPLEVKQATDDCKRDNVKTHRVQSGDVSFIRSMSDSARENDAANIIESIRIQEFGLDPKISSLESSILKKQHARLGRALHCLSQELYSQDSHFLLELIQNADDNVYPRNVEPTLTFILEEKSIVVMNNENGFSGENIRALCDVGNSTKKASNAGYIGKKGIGFKSVFRVTDAPEIHSNGFHIKFDISEGQIGFVLPTIVPPCDIELFTNLVSFDTTDQVNIHQWNTCIVLPFKSSLTETSDFDNITSMFSDLHPSLLLFLHRLQCIKFRNMLTDSYITMRKEIVGNGLINVSHGSKTLTWFVESHTLHANGIRDDAKTTEISIAFPLEESGDGNYIPKMDQQYVFAFLPLRTYGFKFIIQADFILPSSREEVDGDSSWNQWLLSEFPSLFVKSERSFCNIPGFHDCLGKGVSSFLSYVPLVGEVHGFFASLPRMIISKLCTSNCLLLEGDNDNWVPPCRVLRNWNEEARELMPDSMIQKHLGLGYLNKDIVISDSLARALGIENYGPKILVQMLSSLCLMKEGLRSMGFSWLSSWLNSFHEMSLLGVSSDIMNTLRRTPFIPLLNDCFTSIDEGMIWMNLEKTSDRLFADLRVVNPALFDCSNTLNLTQILSKVGVQKLSAHQVVKSHVLPAICDKKNTVNKDLMTEYLSFIMVHLQSSCSDCRMEREKIISEVYNKAYILTNHGFVLPSEVPIHFNNDFGNRIDTQILINGIDVKWYEVDKIYLKYSSDSCILNWRKFLNELQVTDFVQIIRVEKTVSGSTISDWESPELVDLLEKISESGDCKKCKHLLEILDTIWDDYFGDKVLGLCNMDGESKSFRSAVVTALNNVPWVVSSMDEGLFCPKDLFHNCEAVRSILGDNAPYAASKIQSEKLITSIGFKVTVSLHDALSVLEVWKRSSTSMKASISQMSRFYSFVWNELGSSNQNSMVNLGSDEAFIFVPFSSDSSSEIVPGVLLSPHEVYWHDGLINPQIELSKMLSSLYPTLHDFFVNQCGVKENPPLVDYFALLRYLSTVDTPTKAAKKVFDVFVMWGDGIKSGLLSFEDVDMLKKNLEEKDTKVLPTSNDNWVSLHPSFGLVCWCDDENLANEFEDINNIDFIRMCELTDEEKEMLEMKVSVLMKMLGIPSLSELVTREAVYYGPVDNSYETSLLKWVLPYAQRYICNTYPERYLQLKLSGFEKLNRLQIVVVEKLFYKNVIKRSKLASKKRHDSSCFFQDEILYATPDSDSHSIFMELSHFLMNGNPELHLANFLHMITTMTESGSTEQQIETFVLNSQKVPKLPDDEPVWSIQPTEWNLETYSTTRVTKRIDNPTTPSSQSNRNWPPATWKTAPKFNLNDLKIKDVAKQIENSNPKDDGGIGGGDCVDGEPDLVDLDPPASFSERDQLSHGTTNVQQAAVTGRRGEEMAFKYYLRKANKNVVRWVNEDGETGLPYDIEVCDEENRKEYIEVKTTDSADKDWFEISVREWQFAVEEGECFSIARVVLSGGDKTGRVTVFKNPARLCRLGHLKLAVLMSKQQKEEFVLC</sequence>
<name>A0AA35ZDC3_LACSI</name>
<feature type="domain" description="Sacsin/Nov" evidence="3">
    <location>
        <begin position="1026"/>
        <end position="1208"/>
    </location>
</feature>
<dbReference type="PANTHER" id="PTHR32387">
    <property type="entry name" value="WU:FJ29H11"/>
    <property type="match status" value="1"/>
</dbReference>
<gene>
    <name evidence="4" type="ORF">LSALG_LOCUS29679</name>
</gene>